<dbReference type="Pfam" id="PF02534">
    <property type="entry name" value="T4SS-DNA_transf"/>
    <property type="match status" value="1"/>
</dbReference>
<keyword evidence="3" id="KW-1003">Cell membrane</keyword>
<evidence type="ECO:0000313" key="9">
    <source>
        <dbReference type="EMBL" id="SOD98574.1"/>
    </source>
</evidence>
<evidence type="ECO:0000256" key="5">
    <source>
        <dbReference type="ARBA" id="ARBA00022989"/>
    </source>
</evidence>
<dbReference type="Proteomes" id="UP000219621">
    <property type="component" value="Unassembled WGS sequence"/>
</dbReference>
<dbReference type="RefSeq" id="WP_097280422.1">
    <property type="nucleotide sequence ID" value="NZ_OCNJ01000008.1"/>
</dbReference>
<accession>A0A286GUB5</accession>
<dbReference type="PANTHER" id="PTHR37937:SF1">
    <property type="entry name" value="CONJUGATIVE TRANSFER: DNA TRANSPORT"/>
    <property type="match status" value="1"/>
</dbReference>
<evidence type="ECO:0000256" key="3">
    <source>
        <dbReference type="ARBA" id="ARBA00022475"/>
    </source>
</evidence>
<evidence type="ECO:0000256" key="2">
    <source>
        <dbReference type="ARBA" id="ARBA00008806"/>
    </source>
</evidence>
<keyword evidence="10" id="KW-1185">Reference proteome</keyword>
<comment type="similarity">
    <text evidence="2">Belongs to the VirD4/TraG family.</text>
</comment>
<proteinExistence type="inferred from homology"/>
<gene>
    <name evidence="9" type="ORF">SAMN05421508_10813</name>
</gene>
<protein>
    <submittedName>
        <fullName evidence="9">Type IV secretion system protein VirD4</fullName>
    </submittedName>
</protein>
<evidence type="ECO:0000313" key="10">
    <source>
        <dbReference type="Proteomes" id="UP000219621"/>
    </source>
</evidence>
<dbReference type="CDD" id="cd01127">
    <property type="entry name" value="TrwB_TraG_TraD_VirD4"/>
    <property type="match status" value="2"/>
</dbReference>
<feature type="transmembrane region" description="Helical" evidence="8">
    <location>
        <begin position="58"/>
        <end position="78"/>
    </location>
</feature>
<dbReference type="EMBL" id="OCNJ01000008">
    <property type="protein sequence ID" value="SOD98574.1"/>
    <property type="molecule type" value="Genomic_DNA"/>
</dbReference>
<dbReference type="InterPro" id="IPR027417">
    <property type="entry name" value="P-loop_NTPase"/>
</dbReference>
<evidence type="ECO:0000256" key="6">
    <source>
        <dbReference type="ARBA" id="ARBA00023136"/>
    </source>
</evidence>
<organism evidence="9 10">
    <name type="scientific">Caenispirillum bisanense</name>
    <dbReference type="NCBI Taxonomy" id="414052"/>
    <lineage>
        <taxon>Bacteria</taxon>
        <taxon>Pseudomonadati</taxon>
        <taxon>Pseudomonadota</taxon>
        <taxon>Alphaproteobacteria</taxon>
        <taxon>Rhodospirillales</taxon>
        <taxon>Novispirillaceae</taxon>
        <taxon>Caenispirillum</taxon>
    </lineage>
</organism>
<dbReference type="InterPro" id="IPR003688">
    <property type="entry name" value="TraG/VirD4"/>
</dbReference>
<comment type="subcellular location">
    <subcellularLocation>
        <location evidence="1">Cell membrane</location>
        <topology evidence="1">Multi-pass membrane protein</topology>
    </subcellularLocation>
</comment>
<evidence type="ECO:0000256" key="1">
    <source>
        <dbReference type="ARBA" id="ARBA00004651"/>
    </source>
</evidence>
<sequence>MLIAARLTLIALFVGVLAAILWQWRNLVGFDPSDSRWWIWLWHAGTHPAGLPAEMTRAAYLTAVGGVVGMGALTALMVHARNRTARGGVGSDALHGSARWATGAEVREAGLFAKAGVVAGGWKRWISNRTLQHDGPEHVLCFAPTRSGKGVSLILPTLLSSWRHSVLVLDIKGENYALTAGWRASLGHTILKFDPTAATGSARFNPLAEIRIGTGRDIADCQNVALMIVDGDGKGLKDYWMKEGWAWLSTALLHVLYRIRRDENRTATLADVNAFLSGVVDDDDDSDEGGSFTSLLDDMIGFAHGDPVIDAEVQRGANRMKLKAPQERSGVHSSAITGMALFADPLVAANTAASDFTVADLMHGAAPAALYLMVPPSDIGRVRPLLRIMMTLILSRLTESMAFADGRSVAGYQHRLLLLLDEFTSIGKLEIVEKALAYMAGYGIKAFLIVQDLAQLNEAYGRDEAVTGNCHVRIAFAPNKIETAKALSDLAGKATIVQHRRSRSGRVGEIGSVSDSLQETARPLLTADEAMRLRGIRKDRFGRVRPGEVLTFVAGHPAIRGVQRLYFQDRALLKRARLAPPPDRKAGASVSPPASPSPAPGDQTHAA</sequence>
<reference evidence="9 10" key="1">
    <citation type="submission" date="2017-09" db="EMBL/GenBank/DDBJ databases">
        <authorList>
            <person name="Ehlers B."/>
            <person name="Leendertz F.H."/>
        </authorList>
    </citation>
    <scope>NUCLEOTIDE SEQUENCE [LARGE SCALE GENOMIC DNA]</scope>
    <source>
        <strain evidence="9 10">USBA 140</strain>
    </source>
</reference>
<keyword evidence="4 8" id="KW-0812">Transmembrane</keyword>
<dbReference type="InterPro" id="IPR051539">
    <property type="entry name" value="T4SS-coupling_protein"/>
</dbReference>
<keyword evidence="6 8" id="KW-0472">Membrane</keyword>
<dbReference type="PANTHER" id="PTHR37937">
    <property type="entry name" value="CONJUGATIVE TRANSFER: DNA TRANSPORT"/>
    <property type="match status" value="1"/>
</dbReference>
<dbReference type="OrthoDB" id="9759295at2"/>
<evidence type="ECO:0000256" key="8">
    <source>
        <dbReference type="SAM" id="Phobius"/>
    </source>
</evidence>
<dbReference type="SUPFAM" id="SSF52540">
    <property type="entry name" value="P-loop containing nucleoside triphosphate hydrolases"/>
    <property type="match status" value="1"/>
</dbReference>
<evidence type="ECO:0000256" key="7">
    <source>
        <dbReference type="SAM" id="MobiDB-lite"/>
    </source>
</evidence>
<dbReference type="Gene3D" id="3.40.50.300">
    <property type="entry name" value="P-loop containing nucleotide triphosphate hydrolases"/>
    <property type="match status" value="1"/>
</dbReference>
<dbReference type="GO" id="GO:0005886">
    <property type="term" value="C:plasma membrane"/>
    <property type="evidence" value="ECO:0007669"/>
    <property type="project" value="UniProtKB-SubCell"/>
</dbReference>
<evidence type="ECO:0000256" key="4">
    <source>
        <dbReference type="ARBA" id="ARBA00022692"/>
    </source>
</evidence>
<feature type="region of interest" description="Disordered" evidence="7">
    <location>
        <begin position="577"/>
        <end position="607"/>
    </location>
</feature>
<dbReference type="AlphaFoldDB" id="A0A286GUB5"/>
<name>A0A286GUB5_9PROT</name>
<keyword evidence="5 8" id="KW-1133">Transmembrane helix</keyword>